<evidence type="ECO:0000313" key="8">
    <source>
        <dbReference type="Proteomes" id="UP001597453"/>
    </source>
</evidence>
<comment type="caution">
    <text evidence="7">The sequence shown here is derived from an EMBL/GenBank/DDBJ whole genome shotgun (WGS) entry which is preliminary data.</text>
</comment>
<accession>A0ABW5RGT3</accession>
<keyword evidence="2" id="KW-0436">Ligase</keyword>
<feature type="domain" description="AMP-dependent synthetase/ligase" evidence="6">
    <location>
        <begin position="42"/>
        <end position="441"/>
    </location>
</feature>
<keyword evidence="4" id="KW-0443">Lipid metabolism</keyword>
<keyword evidence="3" id="KW-0276">Fatty acid metabolism</keyword>
<dbReference type="EMBL" id="JBHUNF010000001">
    <property type="protein sequence ID" value="MFD2673749.1"/>
    <property type="molecule type" value="Genomic_DNA"/>
</dbReference>
<name>A0ABW5RGT3_9MICO</name>
<organism evidence="7 8">
    <name type="scientific">Gulosibacter bifidus</name>
    <dbReference type="NCBI Taxonomy" id="272239"/>
    <lineage>
        <taxon>Bacteria</taxon>
        <taxon>Bacillati</taxon>
        <taxon>Actinomycetota</taxon>
        <taxon>Actinomycetes</taxon>
        <taxon>Micrococcales</taxon>
        <taxon>Microbacteriaceae</taxon>
        <taxon>Gulosibacter</taxon>
    </lineage>
</organism>
<evidence type="ECO:0000256" key="2">
    <source>
        <dbReference type="ARBA" id="ARBA00022598"/>
    </source>
</evidence>
<proteinExistence type="inferred from homology"/>
<protein>
    <recommendedName>
        <fullName evidence="5">Acyl-CoA synthetase</fullName>
    </recommendedName>
</protein>
<keyword evidence="8" id="KW-1185">Reference proteome</keyword>
<evidence type="ECO:0000313" key="7">
    <source>
        <dbReference type="EMBL" id="MFD2673749.1"/>
    </source>
</evidence>
<dbReference type="InterPro" id="IPR020845">
    <property type="entry name" value="AMP-binding_CS"/>
</dbReference>
<dbReference type="Proteomes" id="UP001597453">
    <property type="component" value="Unassembled WGS sequence"/>
</dbReference>
<evidence type="ECO:0000259" key="6">
    <source>
        <dbReference type="Pfam" id="PF00501"/>
    </source>
</evidence>
<dbReference type="Gene3D" id="3.40.50.12780">
    <property type="entry name" value="N-terminal domain of ligase-like"/>
    <property type="match status" value="1"/>
</dbReference>
<gene>
    <name evidence="7" type="ORF">ACFSUQ_00290</name>
</gene>
<dbReference type="InterPro" id="IPR000873">
    <property type="entry name" value="AMP-dep_synth/lig_dom"/>
</dbReference>
<evidence type="ECO:0000256" key="1">
    <source>
        <dbReference type="ARBA" id="ARBA00006432"/>
    </source>
</evidence>
<comment type="similarity">
    <text evidence="1">Belongs to the ATP-dependent AMP-binding enzyme family.</text>
</comment>
<dbReference type="Pfam" id="PF00501">
    <property type="entry name" value="AMP-binding"/>
    <property type="match status" value="1"/>
</dbReference>
<reference evidence="8" key="1">
    <citation type="journal article" date="2019" name="Int. J. Syst. Evol. Microbiol.">
        <title>The Global Catalogue of Microorganisms (GCM) 10K type strain sequencing project: providing services to taxonomists for standard genome sequencing and annotation.</title>
        <authorList>
            <consortium name="The Broad Institute Genomics Platform"/>
            <consortium name="The Broad Institute Genome Sequencing Center for Infectious Disease"/>
            <person name="Wu L."/>
            <person name="Ma J."/>
        </authorList>
    </citation>
    <scope>NUCLEOTIDE SEQUENCE [LARGE SCALE GENOMIC DNA]</scope>
    <source>
        <strain evidence="8">TISTR 1511</strain>
    </source>
</reference>
<dbReference type="CDD" id="cd05907">
    <property type="entry name" value="VL_LC_FACS_like"/>
    <property type="match status" value="1"/>
</dbReference>
<dbReference type="PANTHER" id="PTHR43272">
    <property type="entry name" value="LONG-CHAIN-FATTY-ACID--COA LIGASE"/>
    <property type="match status" value="1"/>
</dbReference>
<dbReference type="PANTHER" id="PTHR43272:SF32">
    <property type="entry name" value="AMP-DEPENDENT SYNTHETASE_LIGASE DOMAIN-CONTAINING PROTEIN"/>
    <property type="match status" value="1"/>
</dbReference>
<dbReference type="RefSeq" id="WP_390279594.1">
    <property type="nucleotide sequence ID" value="NZ_JBHUNF010000001.1"/>
</dbReference>
<dbReference type="Pfam" id="PF23562">
    <property type="entry name" value="AMP-binding_C_3"/>
    <property type="match status" value="1"/>
</dbReference>
<dbReference type="InterPro" id="IPR042099">
    <property type="entry name" value="ANL_N_sf"/>
</dbReference>
<dbReference type="SUPFAM" id="SSF56801">
    <property type="entry name" value="Acetyl-CoA synthetase-like"/>
    <property type="match status" value="1"/>
</dbReference>
<sequence length="622" mass="67327">MTTSNTLVTREGGAVIESATPSVRPAAPTNNVTDLLKQRVDATPQRILFSVPDAAHSSSWRNITASEFARDVNAIAKGLIAEGVQPGDRIAFMGLTSYEWTLVDFAIWTAGAVMVPVYETSSPKQLEWILTDSGATAFMSHLAEHAAKYDDIEGDKPALKWRWQLHEGALDRLREAGASVSDETLEAARSRATGNDIATLIYTSGTTGNPKGVVLTHANFVDLSNNISVSLAEIVDAPGASTLLFVTLAHVFARFISVMCISNGIRVGHQANTKELVEALGTFKPTFLLAVPRVFEKVYNSALQKATTGGKKPIFIRAVRVGVTYSRALDAGRVPFLLRMQYRLYDKLVFSKLRATLGGNVRHAVSGSAPLGEFLSHFYRALGVIILEGYGLTETTAPLSVNLPSNFQIGTVGPPIPGCSVRLDEDGELLVKGLNVFREYWQNEDATAEAFTADGWFRTGDLAELNEDGYITITGRKKDLIVTAGGKNVAPSKLEDILRADPIIGECVVVGDGKPFIGAIMTLDSETLPAWLESKGVSPDISLAEAATNEAVLHHVQAAVDRANKTVSRAESIRKFKILDYEFNLEDGTLTPKLSIKRHIVMKKIMPEVEALYEGVSSAQLP</sequence>
<evidence type="ECO:0000256" key="5">
    <source>
        <dbReference type="ARBA" id="ARBA00032875"/>
    </source>
</evidence>
<evidence type="ECO:0000256" key="4">
    <source>
        <dbReference type="ARBA" id="ARBA00023098"/>
    </source>
</evidence>
<evidence type="ECO:0000256" key="3">
    <source>
        <dbReference type="ARBA" id="ARBA00022832"/>
    </source>
</evidence>
<dbReference type="PROSITE" id="PS00455">
    <property type="entry name" value="AMP_BINDING"/>
    <property type="match status" value="1"/>
</dbReference>